<dbReference type="PANTHER" id="PTHR33495:SF2">
    <property type="entry name" value="ANTI-SIGMA FACTOR ANTAGONIST TM_1081-RELATED"/>
    <property type="match status" value="1"/>
</dbReference>
<comment type="similarity">
    <text evidence="1 2">Belongs to the anti-sigma-factor antagonist family.</text>
</comment>
<dbReference type="eggNOG" id="COG1366">
    <property type="taxonomic scope" value="Bacteria"/>
</dbReference>
<dbReference type="PANTHER" id="PTHR33495">
    <property type="entry name" value="ANTI-SIGMA FACTOR ANTAGONIST TM_1081-RELATED-RELATED"/>
    <property type="match status" value="1"/>
</dbReference>
<dbReference type="HOGENOM" id="CLU_1173705_0_0_0"/>
<dbReference type="InterPro" id="IPR002645">
    <property type="entry name" value="STAS_dom"/>
</dbReference>
<dbReference type="Proteomes" id="UP000004671">
    <property type="component" value="Chromosome"/>
</dbReference>
<dbReference type="InterPro" id="IPR003658">
    <property type="entry name" value="Anti-sigma_ant"/>
</dbReference>
<dbReference type="EMBL" id="CP018099">
    <property type="protein sequence ID" value="APF17838.1"/>
    <property type="molecule type" value="Genomic_DNA"/>
</dbReference>
<evidence type="ECO:0000313" key="7">
    <source>
        <dbReference type="Proteomes" id="UP000004671"/>
    </source>
</evidence>
<evidence type="ECO:0000313" key="8">
    <source>
        <dbReference type="Proteomes" id="UP000183868"/>
    </source>
</evidence>
<sequence length="267" mass="30499">MEKLQIDSKFADQSGEIMVVELGGHVDQSNSYQLERLFDNIIESGCYRVIVDFSKVYYMSSAGWGVFVGEIKRFRDRGGDIKLANMNPDIYEVYQMLEFYHILDDYPSVEAAAAAFKKDQEEIDLVIDEIEEGESEEAAAASPETPEQEESVEEIDLEEIVADSAETKDKEKSETTPISSTDFGKEAVHDFVPTSLHTDVKLADLPLPEKIKRVIAQNPLIGIWGIRKILRHEHFGRTKVGIFKLYKILRDLDLDTKAKRYRFYRSC</sequence>
<keyword evidence="7" id="KW-1185">Reference proteome</keyword>
<evidence type="ECO:0000259" key="4">
    <source>
        <dbReference type="PROSITE" id="PS50801"/>
    </source>
</evidence>
<feature type="domain" description="STAS" evidence="4">
    <location>
        <begin position="7"/>
        <end position="116"/>
    </location>
</feature>
<dbReference type="EMBL" id="CM001402">
    <property type="protein sequence ID" value="EHO41905.1"/>
    <property type="molecule type" value="Genomic_DNA"/>
</dbReference>
<dbReference type="PROSITE" id="PS50801">
    <property type="entry name" value="STAS"/>
    <property type="match status" value="1"/>
</dbReference>
<dbReference type="NCBIfam" id="TIGR00377">
    <property type="entry name" value="ant_ant_sig"/>
    <property type="match status" value="1"/>
</dbReference>
<gene>
    <name evidence="5" type="ORF">Cabys_1089</name>
    <name evidence="6" type="ORF">Calab_2295</name>
</gene>
<dbReference type="STRING" id="880073.Cabys_1089"/>
<reference evidence="6 7" key="1">
    <citation type="submission" date="2011-09" db="EMBL/GenBank/DDBJ databases">
        <title>The permanent draft genome of Caldithrix abyssi DSM 13497.</title>
        <authorList>
            <consortium name="US DOE Joint Genome Institute (JGI-PGF)"/>
            <person name="Lucas S."/>
            <person name="Han J."/>
            <person name="Lapidus A."/>
            <person name="Bruce D."/>
            <person name="Goodwin L."/>
            <person name="Pitluck S."/>
            <person name="Peters L."/>
            <person name="Kyrpides N."/>
            <person name="Mavromatis K."/>
            <person name="Ivanova N."/>
            <person name="Mikhailova N."/>
            <person name="Chertkov O."/>
            <person name="Detter J.C."/>
            <person name="Tapia R."/>
            <person name="Han C."/>
            <person name="Land M."/>
            <person name="Hauser L."/>
            <person name="Markowitz V."/>
            <person name="Cheng J.-F."/>
            <person name="Hugenholtz P."/>
            <person name="Woyke T."/>
            <person name="Wu D."/>
            <person name="Spring S."/>
            <person name="Brambilla E."/>
            <person name="Klenk H.-P."/>
            <person name="Eisen J.A."/>
        </authorList>
    </citation>
    <scope>NUCLEOTIDE SEQUENCE [LARGE SCALE GENOMIC DNA]</scope>
    <source>
        <strain evidence="6 7">DSM 13497</strain>
    </source>
</reference>
<evidence type="ECO:0000256" key="3">
    <source>
        <dbReference type="SAM" id="MobiDB-lite"/>
    </source>
</evidence>
<dbReference type="GO" id="GO:0043856">
    <property type="term" value="F:anti-sigma factor antagonist activity"/>
    <property type="evidence" value="ECO:0007669"/>
    <property type="project" value="InterPro"/>
</dbReference>
<dbReference type="CDD" id="cd07043">
    <property type="entry name" value="STAS_anti-anti-sigma_factors"/>
    <property type="match status" value="1"/>
</dbReference>
<dbReference type="OrthoDB" id="9793697at2"/>
<dbReference type="InterPro" id="IPR036513">
    <property type="entry name" value="STAS_dom_sf"/>
</dbReference>
<evidence type="ECO:0000313" key="5">
    <source>
        <dbReference type="EMBL" id="APF17838.1"/>
    </source>
</evidence>
<protein>
    <recommendedName>
        <fullName evidence="2">Anti-sigma factor antagonist</fullName>
    </recommendedName>
</protein>
<dbReference type="PaxDb" id="880073-Calab_2295"/>
<dbReference type="KEGG" id="caby:Cabys_1089"/>
<feature type="region of interest" description="Disordered" evidence="3">
    <location>
        <begin position="134"/>
        <end position="154"/>
    </location>
</feature>
<name>H1XXC0_CALAY</name>
<evidence type="ECO:0000256" key="1">
    <source>
        <dbReference type="ARBA" id="ARBA00009013"/>
    </source>
</evidence>
<dbReference type="AlphaFoldDB" id="H1XXC0"/>
<dbReference type="SUPFAM" id="SSF52091">
    <property type="entry name" value="SpoIIaa-like"/>
    <property type="match status" value="1"/>
</dbReference>
<dbReference type="Pfam" id="PF01740">
    <property type="entry name" value="STAS"/>
    <property type="match status" value="1"/>
</dbReference>
<evidence type="ECO:0000256" key="2">
    <source>
        <dbReference type="RuleBase" id="RU003749"/>
    </source>
</evidence>
<evidence type="ECO:0000313" key="6">
    <source>
        <dbReference type="EMBL" id="EHO41905.1"/>
    </source>
</evidence>
<dbReference type="Proteomes" id="UP000183868">
    <property type="component" value="Chromosome"/>
</dbReference>
<dbReference type="InParanoid" id="H1XXC0"/>
<proteinExistence type="inferred from homology"/>
<dbReference type="Gene3D" id="3.30.750.24">
    <property type="entry name" value="STAS domain"/>
    <property type="match status" value="1"/>
</dbReference>
<dbReference type="RefSeq" id="WP_006929092.1">
    <property type="nucleotide sequence ID" value="NZ_CM001402.1"/>
</dbReference>
<reference evidence="5 8" key="2">
    <citation type="submission" date="2016-11" db="EMBL/GenBank/DDBJ databases">
        <title>Genomic analysis of Caldithrix abyssi and proposal of a novel bacterial phylum Caldithrichaeota.</title>
        <authorList>
            <person name="Kublanov I."/>
            <person name="Sigalova O."/>
            <person name="Gavrilov S."/>
            <person name="Lebedinsky A."/>
            <person name="Ivanova N."/>
            <person name="Daum C."/>
            <person name="Reddy T."/>
            <person name="Klenk H.P."/>
            <person name="Goker M."/>
            <person name="Reva O."/>
            <person name="Miroshnichenko M."/>
            <person name="Kyprides N."/>
            <person name="Woyke T."/>
            <person name="Gelfand M."/>
        </authorList>
    </citation>
    <scope>NUCLEOTIDE SEQUENCE [LARGE SCALE GENOMIC DNA]</scope>
    <source>
        <strain evidence="5 8">LF13</strain>
    </source>
</reference>
<organism evidence="6 7">
    <name type="scientific">Caldithrix abyssi DSM 13497</name>
    <dbReference type="NCBI Taxonomy" id="880073"/>
    <lineage>
        <taxon>Bacteria</taxon>
        <taxon>Pseudomonadati</taxon>
        <taxon>Calditrichota</taxon>
        <taxon>Calditrichia</taxon>
        <taxon>Calditrichales</taxon>
        <taxon>Calditrichaceae</taxon>
        <taxon>Caldithrix</taxon>
    </lineage>
</organism>
<accession>H1XXC0</accession>